<feature type="compositionally biased region" description="Polar residues" evidence="1">
    <location>
        <begin position="34"/>
        <end position="46"/>
    </location>
</feature>
<feature type="compositionally biased region" description="Polar residues" evidence="1">
    <location>
        <begin position="413"/>
        <end position="425"/>
    </location>
</feature>
<gene>
    <name evidence="3" type="ORF">SNE40_006315</name>
</gene>
<feature type="signal peptide" evidence="2">
    <location>
        <begin position="1"/>
        <end position="21"/>
    </location>
</feature>
<feature type="region of interest" description="Disordered" evidence="1">
    <location>
        <begin position="84"/>
        <end position="107"/>
    </location>
</feature>
<evidence type="ECO:0000313" key="4">
    <source>
        <dbReference type="Proteomes" id="UP001347796"/>
    </source>
</evidence>
<protein>
    <submittedName>
        <fullName evidence="3">Uncharacterized protein</fullName>
    </submittedName>
</protein>
<dbReference type="EMBL" id="JAZGQO010000005">
    <property type="protein sequence ID" value="KAK6187067.1"/>
    <property type="molecule type" value="Genomic_DNA"/>
</dbReference>
<comment type="caution">
    <text evidence="3">The sequence shown here is derived from an EMBL/GenBank/DDBJ whole genome shotgun (WGS) entry which is preliminary data.</text>
</comment>
<feature type="region of interest" description="Disordered" evidence="1">
    <location>
        <begin position="171"/>
        <end position="196"/>
    </location>
</feature>
<feature type="region of interest" description="Disordered" evidence="1">
    <location>
        <begin position="21"/>
        <end position="46"/>
    </location>
</feature>
<keyword evidence="4" id="KW-1185">Reference proteome</keyword>
<sequence length="528" mass="54526">MVRLLAFLVWTCVLGSSYVRSEETADRSNSNSSTQIASSPTNSETELNVGNIQDVTLPKPDLNTIQVTEATVSSGLEPVKPLAQQTNEDAASVNQASKTEPSATDANLAPVIKTAPVAPMVTQSSAVVNQIPTATLERSVEPVNTVANTIEKVAEVNPIQLAPAATNALESVTTPSNPASSVTIPSTGSTNPSSTRLNATLNEERAAEPINTAANTVEKVSAKNPIPAEPEPKVTDPLSTALDTAFTEIVKPASAVTKPTSLAANSVPIEVNPEILSVTETTNSFPATNIAPVSETPATATETPELIREIVVSAVSEGSAGTTETSEPSGALVKFSANEGALANSSADANATSAALGTAEGGALVNSSAVANATSAALGTAEGGYLVNSSPVANTTSTGITALNTDEEDASSAGFNDTTENQLITSPPPDPRVILQNRIDKDVIRLGAKLQDSIDFYAESRESLNGLLKDINLRHEIAEVALTNLQRILTEIITRPTKKVKLAEVFKKAIGIRDTPIPPVDAGASALV</sequence>
<feature type="chain" id="PRO_5042964513" evidence="2">
    <location>
        <begin position="22"/>
        <end position="528"/>
    </location>
</feature>
<organism evidence="3 4">
    <name type="scientific">Patella caerulea</name>
    <name type="common">Rayed Mediterranean limpet</name>
    <dbReference type="NCBI Taxonomy" id="87958"/>
    <lineage>
        <taxon>Eukaryota</taxon>
        <taxon>Metazoa</taxon>
        <taxon>Spiralia</taxon>
        <taxon>Lophotrochozoa</taxon>
        <taxon>Mollusca</taxon>
        <taxon>Gastropoda</taxon>
        <taxon>Patellogastropoda</taxon>
        <taxon>Patelloidea</taxon>
        <taxon>Patellidae</taxon>
        <taxon>Patella</taxon>
    </lineage>
</organism>
<feature type="compositionally biased region" description="Polar residues" evidence="1">
    <location>
        <begin position="84"/>
        <end position="105"/>
    </location>
</feature>
<evidence type="ECO:0000313" key="3">
    <source>
        <dbReference type="EMBL" id="KAK6187067.1"/>
    </source>
</evidence>
<keyword evidence="2" id="KW-0732">Signal</keyword>
<proteinExistence type="predicted"/>
<evidence type="ECO:0000256" key="1">
    <source>
        <dbReference type="SAM" id="MobiDB-lite"/>
    </source>
</evidence>
<dbReference type="Proteomes" id="UP001347796">
    <property type="component" value="Unassembled WGS sequence"/>
</dbReference>
<reference evidence="3 4" key="1">
    <citation type="submission" date="2024-01" db="EMBL/GenBank/DDBJ databases">
        <title>The genome of the rayed Mediterranean limpet Patella caerulea (Linnaeus, 1758).</title>
        <authorList>
            <person name="Anh-Thu Weber A."/>
            <person name="Halstead-Nussloch G."/>
        </authorList>
    </citation>
    <scope>NUCLEOTIDE SEQUENCE [LARGE SCALE GENOMIC DNA]</scope>
    <source>
        <strain evidence="3">AATW-2023a</strain>
        <tissue evidence="3">Whole specimen</tissue>
    </source>
</reference>
<accession>A0AAN8JWI2</accession>
<feature type="region of interest" description="Disordered" evidence="1">
    <location>
        <begin position="406"/>
        <end position="432"/>
    </location>
</feature>
<name>A0AAN8JWI2_PATCE</name>
<evidence type="ECO:0000256" key="2">
    <source>
        <dbReference type="SAM" id="SignalP"/>
    </source>
</evidence>
<dbReference type="AlphaFoldDB" id="A0AAN8JWI2"/>